<evidence type="ECO:0000259" key="1">
    <source>
        <dbReference type="Pfam" id="PF14436"/>
    </source>
</evidence>
<organism evidence="2 3">
    <name type="scientific">Ruminiclostridium herbifermentans</name>
    <dbReference type="NCBI Taxonomy" id="2488810"/>
    <lineage>
        <taxon>Bacteria</taxon>
        <taxon>Bacillati</taxon>
        <taxon>Bacillota</taxon>
        <taxon>Clostridia</taxon>
        <taxon>Eubacteriales</taxon>
        <taxon>Oscillospiraceae</taxon>
        <taxon>Ruminiclostridium</taxon>
    </lineage>
</organism>
<dbReference type="InterPro" id="IPR029501">
    <property type="entry name" value="EndoU_bac"/>
</dbReference>
<dbReference type="Pfam" id="PF14436">
    <property type="entry name" value="EndoU_bacteria"/>
    <property type="match status" value="1"/>
</dbReference>
<dbReference type="AlphaFoldDB" id="A0A4U7JK65"/>
<dbReference type="EMBL" id="CP061336">
    <property type="protein sequence ID" value="QNU68812.1"/>
    <property type="molecule type" value="Genomic_DNA"/>
</dbReference>
<sequence length="133" mass="14336">MENKILYGERSNGNKLIGGHSPQINNANPNYAVEVISENADGTKVVKFTTQYSNGNLAKIKTSTLFPENWSNKNIIDSIKTVGDTPPIGVRDNLTLHRGIVNGVEIDVIKDGNNVISGYPTGGKLTPGFNPVK</sequence>
<protein>
    <submittedName>
        <fullName evidence="2">EndoU domain-containing protein</fullName>
    </submittedName>
</protein>
<dbReference type="GO" id="GO:0004519">
    <property type="term" value="F:endonuclease activity"/>
    <property type="evidence" value="ECO:0007669"/>
    <property type="project" value="InterPro"/>
</dbReference>
<feature type="domain" description="Bacterial EndoU nuclease" evidence="1">
    <location>
        <begin position="2"/>
        <end position="121"/>
    </location>
</feature>
<keyword evidence="3" id="KW-1185">Reference proteome</keyword>
<evidence type="ECO:0000313" key="2">
    <source>
        <dbReference type="EMBL" id="QNU68812.1"/>
    </source>
</evidence>
<dbReference type="OrthoDB" id="2192478at2"/>
<dbReference type="KEGG" id="rher:EHE19_008535"/>
<reference evidence="2 3" key="1">
    <citation type="submission" date="2020-09" db="EMBL/GenBank/DDBJ databases">
        <title>Characterization and genome sequencing of Ruminiclostridium sp. nov. MA18.</title>
        <authorList>
            <person name="Rettenmaier R."/>
            <person name="Kowollik M.-L."/>
            <person name="Liebl W."/>
            <person name="Zverlov V."/>
        </authorList>
    </citation>
    <scope>NUCLEOTIDE SEQUENCE [LARGE SCALE GENOMIC DNA]</scope>
    <source>
        <strain evidence="2 3">MA18</strain>
    </source>
</reference>
<dbReference type="Proteomes" id="UP000306409">
    <property type="component" value="Chromosome"/>
</dbReference>
<accession>A0A4U7JK65</accession>
<proteinExistence type="predicted"/>
<gene>
    <name evidence="2" type="ORF">EHE19_008535</name>
</gene>
<evidence type="ECO:0000313" key="3">
    <source>
        <dbReference type="Proteomes" id="UP000306409"/>
    </source>
</evidence>
<name>A0A4U7JK65_9FIRM</name>